<dbReference type="Pfam" id="PF13391">
    <property type="entry name" value="HNH_2"/>
    <property type="match status" value="1"/>
</dbReference>
<evidence type="ECO:0000313" key="5">
    <source>
        <dbReference type="Proteomes" id="UP000013968"/>
    </source>
</evidence>
<feature type="domain" description="HNH nuclease" evidence="2">
    <location>
        <begin position="436"/>
        <end position="483"/>
    </location>
</feature>
<dbReference type="PATRIC" id="fig|1156913.3.peg.7690"/>
<dbReference type="Pfam" id="PF26345">
    <property type="entry name" value="ScoMcrA_N"/>
    <property type="match status" value="1"/>
</dbReference>
<evidence type="ECO:0000259" key="2">
    <source>
        <dbReference type="Pfam" id="PF13391"/>
    </source>
</evidence>
<sequence length="531" mass="58151">MGLDSLTEESVREAMQEFDELGLQAFCERYGLSRVYDSVVVEGRRQYSAPAIAAAAHGLVPGGAPLASDEVADELAVKKHLGRLGFLVRKVTPPPWKRDELVLACAALFENDRKALRAGDPRAVELSRVLRSMGIRTPDQYGTKYRSPASVQRKLYDLQTRLREYTGVPTRGGHLDTAVLAEFERDTAAMMAEAAAIRARVDGGAEASPVEPAEAEAAGPGVERAWSLFSAGGARKYGGNGGYPDVLGEQYVYDNQVSNSRRVAVGDLIVIRDADQILGVSRVERIDAQAGVPKPQKVCPTCGGTRFDERKRQLPKYRCRRPTCQAEFDEPGTASNDVTQFVASYGRGWRSLAGAITWDELQAHLLDHAPQNAIRPLERDALLALLQGRSVPPPPHLPEGKKREAPKGGHREGTARFRVGQDKFKANLLQEHGVRCAITGPCPEQVLEAAHLRKFAEHESHEDGLLLRVDIHRLFDRKLLAIHPDTLTVVIAPTLADYDDYAKLEGLPVTAAATASDAIRDHFHDTTTAWT</sequence>
<dbReference type="Proteomes" id="UP000013968">
    <property type="component" value="Chromosome"/>
</dbReference>
<dbReference type="EMBL" id="CP003410">
    <property type="protein sequence ID" value="AGM10123.1"/>
    <property type="molecule type" value="Genomic_DNA"/>
</dbReference>
<dbReference type="InterPro" id="IPR003615">
    <property type="entry name" value="HNH_nuc"/>
</dbReference>
<evidence type="ECO:0000313" key="4">
    <source>
        <dbReference type="EMBL" id="AGM10123.1"/>
    </source>
</evidence>
<organism evidence="4 5">
    <name type="scientific">Amycolatopsis keratiniphila</name>
    <dbReference type="NCBI Taxonomy" id="129921"/>
    <lineage>
        <taxon>Bacteria</taxon>
        <taxon>Bacillati</taxon>
        <taxon>Actinomycetota</taxon>
        <taxon>Actinomycetes</taxon>
        <taxon>Pseudonocardiales</taxon>
        <taxon>Pseudonocardiaceae</taxon>
        <taxon>Amycolatopsis</taxon>
        <taxon>Amycolatopsis japonica group</taxon>
    </lineage>
</organism>
<feature type="compositionally biased region" description="Basic and acidic residues" evidence="1">
    <location>
        <begin position="398"/>
        <end position="413"/>
    </location>
</feature>
<dbReference type="KEGG" id="aoi:AORI_7541"/>
<dbReference type="AlphaFoldDB" id="R4TIR1"/>
<evidence type="ECO:0000259" key="3">
    <source>
        <dbReference type="Pfam" id="PF26345"/>
    </source>
</evidence>
<proteinExistence type="predicted"/>
<reference evidence="4 5" key="1">
    <citation type="journal article" date="2013" name="BMC Genomics">
        <title>ContigScape: a Cytoscape plugin facilitating microbial genome gap closing.</title>
        <authorList>
            <person name="Tang B."/>
            <person name="Wang Q."/>
            <person name="Yang M."/>
            <person name="Xie F."/>
            <person name="Zhu Y."/>
            <person name="Zhuo Y."/>
            <person name="Wang S."/>
            <person name="Gao H."/>
            <person name="Ding X."/>
            <person name="Zhang L."/>
            <person name="Zhao G."/>
            <person name="Zheng H."/>
        </authorList>
    </citation>
    <scope>NUCLEOTIDE SEQUENCE [LARGE SCALE GENOMIC DNA]</scope>
    <source>
        <strain evidence="4 5">HCCB10007</strain>
    </source>
</reference>
<keyword evidence="5" id="KW-1185">Reference proteome</keyword>
<evidence type="ECO:0000256" key="1">
    <source>
        <dbReference type="SAM" id="MobiDB-lite"/>
    </source>
</evidence>
<dbReference type="HOGENOM" id="CLU_512553_0_0_11"/>
<feature type="region of interest" description="Disordered" evidence="1">
    <location>
        <begin position="389"/>
        <end position="413"/>
    </location>
</feature>
<dbReference type="InterPro" id="IPR058807">
    <property type="entry name" value="ScoMcrA_N"/>
</dbReference>
<gene>
    <name evidence="4" type="ORF">AORI_7541</name>
</gene>
<accession>R4TIR1</accession>
<feature type="domain" description="ScoMcrA-like N-terminal head" evidence="3">
    <location>
        <begin position="5"/>
        <end position="89"/>
    </location>
</feature>
<dbReference type="RefSeq" id="WP_016337802.1">
    <property type="nucleotide sequence ID" value="NC_021252.1"/>
</dbReference>
<protein>
    <submittedName>
        <fullName evidence="4">Uncharacterized protein</fullName>
    </submittedName>
</protein>
<name>R4TIR1_9PSEU</name>